<proteinExistence type="predicted"/>
<gene>
    <name evidence="2" type="ORF">BGE01nite_01530</name>
</gene>
<dbReference type="EMBL" id="BKAG01000001">
    <property type="protein sequence ID" value="GEP40862.1"/>
    <property type="molecule type" value="Genomic_DNA"/>
</dbReference>
<comment type="caution">
    <text evidence="2">The sequence shown here is derived from an EMBL/GenBank/DDBJ whole genome shotgun (WGS) entry which is preliminary data.</text>
</comment>
<organism evidence="2 3">
    <name type="scientific">Brevifollis gellanilyticus</name>
    <dbReference type="NCBI Taxonomy" id="748831"/>
    <lineage>
        <taxon>Bacteria</taxon>
        <taxon>Pseudomonadati</taxon>
        <taxon>Verrucomicrobiota</taxon>
        <taxon>Verrucomicrobiia</taxon>
        <taxon>Verrucomicrobiales</taxon>
        <taxon>Verrucomicrobiaceae</taxon>
    </lineage>
</organism>
<evidence type="ECO:0000256" key="1">
    <source>
        <dbReference type="SAM" id="Phobius"/>
    </source>
</evidence>
<dbReference type="AlphaFoldDB" id="A0A512M294"/>
<keyword evidence="1" id="KW-0472">Membrane</keyword>
<accession>A0A512M294</accession>
<sequence length="153" mass="17456">MNTTFPVDWKQVFKSLSVFMTVAILVPVTLMIGVRYVSSGFNYEKTFEHVSMPVFLLILACVPLVSVVMAFLVGQWFRLATITLSEGMIHGRNFWGRKNKIPLSEITRLTPFSNNGIKAIVVHSKYHGQIYISDKTERMAELLEFLNDHLSKD</sequence>
<dbReference type="OrthoDB" id="6402506at2"/>
<protein>
    <recommendedName>
        <fullName evidence="4">DUF304 domain-containing protein</fullName>
    </recommendedName>
</protein>
<dbReference type="Proteomes" id="UP000321577">
    <property type="component" value="Unassembled WGS sequence"/>
</dbReference>
<dbReference type="RefSeq" id="WP_146848342.1">
    <property type="nucleotide sequence ID" value="NZ_BKAG01000001.1"/>
</dbReference>
<evidence type="ECO:0008006" key="4">
    <source>
        <dbReference type="Google" id="ProtNLM"/>
    </source>
</evidence>
<evidence type="ECO:0000313" key="3">
    <source>
        <dbReference type="Proteomes" id="UP000321577"/>
    </source>
</evidence>
<name>A0A512M294_9BACT</name>
<evidence type="ECO:0000313" key="2">
    <source>
        <dbReference type="EMBL" id="GEP40862.1"/>
    </source>
</evidence>
<feature type="transmembrane region" description="Helical" evidence="1">
    <location>
        <begin position="54"/>
        <end position="74"/>
    </location>
</feature>
<keyword evidence="3" id="KW-1185">Reference proteome</keyword>
<feature type="transmembrane region" description="Helical" evidence="1">
    <location>
        <begin position="12"/>
        <end position="34"/>
    </location>
</feature>
<keyword evidence="1" id="KW-1133">Transmembrane helix</keyword>
<reference evidence="2 3" key="1">
    <citation type="submission" date="2019-07" db="EMBL/GenBank/DDBJ databases">
        <title>Whole genome shotgun sequence of Brevifollis gellanilyticus NBRC 108608.</title>
        <authorList>
            <person name="Hosoyama A."/>
            <person name="Uohara A."/>
            <person name="Ohji S."/>
            <person name="Ichikawa N."/>
        </authorList>
    </citation>
    <scope>NUCLEOTIDE SEQUENCE [LARGE SCALE GENOMIC DNA]</scope>
    <source>
        <strain evidence="2 3">NBRC 108608</strain>
    </source>
</reference>
<keyword evidence="1" id="KW-0812">Transmembrane</keyword>